<dbReference type="InterPro" id="IPR057699">
    <property type="entry name" value="DUF7939"/>
</dbReference>
<dbReference type="Pfam" id="PF13584">
    <property type="entry name" value="BatD"/>
    <property type="match status" value="1"/>
</dbReference>
<evidence type="ECO:0000259" key="3">
    <source>
        <dbReference type="Pfam" id="PF25607"/>
    </source>
</evidence>
<evidence type="ECO:0000313" key="5">
    <source>
        <dbReference type="Proteomes" id="UP000267448"/>
    </source>
</evidence>
<name>A0A3S0RUV8_9GAMM</name>
<feature type="transmembrane region" description="Helical" evidence="1">
    <location>
        <begin position="405"/>
        <end position="424"/>
    </location>
</feature>
<dbReference type="PANTHER" id="PTHR40940">
    <property type="entry name" value="PROTEIN BATD-RELATED"/>
    <property type="match status" value="1"/>
</dbReference>
<dbReference type="AlphaFoldDB" id="A0A3S0RUV8"/>
<dbReference type="OrthoDB" id="5293418at2"/>
<dbReference type="InterPro" id="IPR025738">
    <property type="entry name" value="BatD"/>
</dbReference>
<evidence type="ECO:0000313" key="4">
    <source>
        <dbReference type="EMBL" id="RTR36812.1"/>
    </source>
</evidence>
<keyword evidence="2" id="KW-0732">Signal</keyword>
<dbReference type="RefSeq" id="WP_126523145.1">
    <property type="nucleotide sequence ID" value="NZ_RXNU01000018.1"/>
</dbReference>
<proteinExistence type="predicted"/>
<feature type="signal peptide" evidence="2">
    <location>
        <begin position="1"/>
        <end position="22"/>
    </location>
</feature>
<dbReference type="EMBL" id="RXNU01000018">
    <property type="protein sequence ID" value="RTR36812.1"/>
    <property type="molecule type" value="Genomic_DNA"/>
</dbReference>
<gene>
    <name evidence="4" type="ORF">EKG38_22050</name>
</gene>
<keyword evidence="5" id="KW-1185">Reference proteome</keyword>
<reference evidence="4 5" key="1">
    <citation type="submission" date="2018-12" db="EMBL/GenBank/DDBJ databases">
        <authorList>
            <person name="Yu L."/>
        </authorList>
    </citation>
    <scope>NUCLEOTIDE SEQUENCE [LARGE SCALE GENOMIC DNA]</scope>
    <source>
        <strain evidence="4 5">HAW-EB2</strain>
    </source>
</reference>
<dbReference type="Pfam" id="PF25607">
    <property type="entry name" value="DUF7939"/>
    <property type="match status" value="1"/>
</dbReference>
<feature type="chain" id="PRO_5018736957" evidence="2">
    <location>
        <begin position="23"/>
        <end position="544"/>
    </location>
</feature>
<keyword evidence="1" id="KW-0812">Transmembrane</keyword>
<evidence type="ECO:0000256" key="2">
    <source>
        <dbReference type="SAM" id="SignalP"/>
    </source>
</evidence>
<feature type="domain" description="DUF7939" evidence="3">
    <location>
        <begin position="450"/>
        <end position="519"/>
    </location>
</feature>
<protein>
    <submittedName>
        <fullName evidence="4">Protein BatD</fullName>
    </submittedName>
</protein>
<sequence>MLIRQLFIAALLTLSFSFPSFAISKIETSVDRNPAVEGEYLVLTINADDDISTGKLDTSALLHDFIVGRTSVSRSTQIVNFDTQRLTRWQVLLAPKRSGNILIPPFTIDGVSSAPISLTVVPVGSQTQQMQSLFIRTSLSTEEAYVGQLITYKVKLFLAVDLQRGVLSAPAIDGAQIKQLGEDTDTTEIVNGRRYRVIERTYGIIADLPGELTIEGANFSGDVVVQSSRRGGMFSFNESKPMQAKATKSIILINPIPIEFNGNWLVSDLVALNEDWTQEDSYELGSPITRTISLLAVNTDETSLPELDIKVPSELKTYPEKAQRQSFVRDKKIVSQLTQTLAIVPTKAGSYTLPEISVPWWNPHTKKQEVAKLPARTILITGSANVENELPSLSAETRGSTTSGIWPWLTLFFALLWLVTLILWRRALSHNSRAGNERVQVAAVQPKQSSSYERIKQACEEEKAGKVLSALQAYFTEQYAQTMTLNEISHLSPALHTVIAELQASAFSRENPKIDYRTVLASVKLAPAVSAKQEKSALVELNPR</sequence>
<comment type="caution">
    <text evidence="4">The sequence shown here is derived from an EMBL/GenBank/DDBJ whole genome shotgun (WGS) entry which is preliminary data.</text>
</comment>
<keyword evidence="1" id="KW-1133">Transmembrane helix</keyword>
<organism evidence="4 5">
    <name type="scientific">Shewanella canadensis</name>
    <dbReference type="NCBI Taxonomy" id="271096"/>
    <lineage>
        <taxon>Bacteria</taxon>
        <taxon>Pseudomonadati</taxon>
        <taxon>Pseudomonadota</taxon>
        <taxon>Gammaproteobacteria</taxon>
        <taxon>Alteromonadales</taxon>
        <taxon>Shewanellaceae</taxon>
        <taxon>Shewanella</taxon>
    </lineage>
</organism>
<evidence type="ECO:0000256" key="1">
    <source>
        <dbReference type="SAM" id="Phobius"/>
    </source>
</evidence>
<dbReference type="Proteomes" id="UP000267448">
    <property type="component" value="Unassembled WGS sequence"/>
</dbReference>
<accession>A0A3S0RUV8</accession>
<dbReference type="PANTHER" id="PTHR40940:SF1">
    <property type="entry name" value="PROTEIN BATD"/>
    <property type="match status" value="1"/>
</dbReference>
<keyword evidence="1" id="KW-0472">Membrane</keyword>